<dbReference type="RefSeq" id="WP_127430044.1">
    <property type="nucleotide sequence ID" value="NZ_BMFI01000002.1"/>
</dbReference>
<feature type="domain" description="Gfo/Idh/MocA-like oxidoreductase N-terminal" evidence="1">
    <location>
        <begin position="4"/>
        <end position="120"/>
    </location>
</feature>
<evidence type="ECO:0000259" key="2">
    <source>
        <dbReference type="Pfam" id="PF22725"/>
    </source>
</evidence>
<feature type="domain" description="GFO/IDH/MocA-like oxidoreductase" evidence="2">
    <location>
        <begin position="129"/>
        <end position="265"/>
    </location>
</feature>
<evidence type="ECO:0000313" key="4">
    <source>
        <dbReference type="Proteomes" id="UP000273611"/>
    </source>
</evidence>
<dbReference type="InterPro" id="IPR051450">
    <property type="entry name" value="Gfo/Idh/MocA_Oxidoreductases"/>
</dbReference>
<evidence type="ECO:0000259" key="1">
    <source>
        <dbReference type="Pfam" id="PF01408"/>
    </source>
</evidence>
<dbReference type="Gene3D" id="3.30.360.10">
    <property type="entry name" value="Dihydrodipicolinate Reductase, domain 2"/>
    <property type="match status" value="1"/>
</dbReference>
<dbReference type="Pfam" id="PF22725">
    <property type="entry name" value="GFO_IDH_MocA_C3"/>
    <property type="match status" value="1"/>
</dbReference>
<dbReference type="InterPro" id="IPR036291">
    <property type="entry name" value="NAD(P)-bd_dom_sf"/>
</dbReference>
<comment type="caution">
    <text evidence="3">The sequence shown here is derived from an EMBL/GenBank/DDBJ whole genome shotgun (WGS) entry which is preliminary data.</text>
</comment>
<accession>A0A3S0QJX9</accession>
<sequence>MANISIGVIGAGLIGRKHIKKIIDHPDFDLAGIADVNRDSISAQYPGIAVFEDYKSLLDEARPQAVIIASPNQSHAEIGIECARLGIDMLIEKPVTDTLESAADLLLEVRANNVRTLVGHHRRHHDQVKTLRRLLREGLIGNLVGVSAIWAAYKPDEYFRIAPWRTQPGGGPILINLIHEIDFLRYTAGEILGVSAISSNRQRQFPVEDTTGALLQFDSGCIGTFFASDSAVSPWTTEQGAGEAVEFPFSGESNYRFVGSRGSLEFPTLVHWAQAEGSQNWNEPIRSQRLLASFIDPYHAQLDHFRDVVRGEAESLLTVEDGARTLIATLAVAEAAASGSRIDLHDRYEALAAGKFSPTLQATNPRKAF</sequence>
<dbReference type="AlphaFoldDB" id="A0A3S0QJX9"/>
<dbReference type="EMBL" id="RIBW01000001">
    <property type="protein sequence ID" value="RUM05125.1"/>
    <property type="molecule type" value="Genomic_DNA"/>
</dbReference>
<reference evidence="3 4" key="1">
    <citation type="journal article" date="2015" name="Int. J. Syst. Evol. Microbiol.">
        <title>Rhizobium anhuiense sp. nov., isolated from effective nodules of Vicia faba and Pisum sativum.</title>
        <authorList>
            <person name="Zhang Y.J."/>
            <person name="Zheng W.T."/>
            <person name="Everall I."/>
            <person name="Young J.P."/>
            <person name="Zhang X.X."/>
            <person name="Tian C.F."/>
            <person name="Sui X.H."/>
            <person name="Wang E.T."/>
            <person name="Chen W.X."/>
        </authorList>
    </citation>
    <scope>NUCLEOTIDE SEQUENCE [LARGE SCALE GENOMIC DNA]</scope>
    <source>
        <strain evidence="3 4">CCBAU 23252</strain>
    </source>
</reference>
<gene>
    <name evidence="3" type="ORF">EEQ99_04270</name>
</gene>
<dbReference type="InterPro" id="IPR000683">
    <property type="entry name" value="Gfo/Idh/MocA-like_OxRdtase_N"/>
</dbReference>
<dbReference type="Gene3D" id="3.40.50.720">
    <property type="entry name" value="NAD(P)-binding Rossmann-like Domain"/>
    <property type="match status" value="1"/>
</dbReference>
<dbReference type="PANTHER" id="PTHR43377">
    <property type="entry name" value="BILIVERDIN REDUCTASE A"/>
    <property type="match status" value="1"/>
</dbReference>
<evidence type="ECO:0000313" key="3">
    <source>
        <dbReference type="EMBL" id="RUM05125.1"/>
    </source>
</evidence>
<organism evidence="3 4">
    <name type="scientific">Rhizobium anhuiense</name>
    <dbReference type="NCBI Taxonomy" id="1184720"/>
    <lineage>
        <taxon>Bacteria</taxon>
        <taxon>Pseudomonadati</taxon>
        <taxon>Pseudomonadota</taxon>
        <taxon>Alphaproteobacteria</taxon>
        <taxon>Hyphomicrobiales</taxon>
        <taxon>Rhizobiaceae</taxon>
        <taxon>Rhizobium/Agrobacterium group</taxon>
        <taxon>Rhizobium</taxon>
    </lineage>
</organism>
<dbReference type="SUPFAM" id="SSF55347">
    <property type="entry name" value="Glyceraldehyde-3-phosphate dehydrogenase-like, C-terminal domain"/>
    <property type="match status" value="1"/>
</dbReference>
<dbReference type="GO" id="GO:0000166">
    <property type="term" value="F:nucleotide binding"/>
    <property type="evidence" value="ECO:0007669"/>
    <property type="project" value="InterPro"/>
</dbReference>
<name>A0A3S0QJX9_9HYPH</name>
<dbReference type="Proteomes" id="UP000273611">
    <property type="component" value="Unassembled WGS sequence"/>
</dbReference>
<proteinExistence type="predicted"/>
<dbReference type="SUPFAM" id="SSF51735">
    <property type="entry name" value="NAD(P)-binding Rossmann-fold domains"/>
    <property type="match status" value="1"/>
</dbReference>
<protein>
    <submittedName>
        <fullName evidence="3">Gfo/Idh/MocA family oxidoreductase</fullName>
    </submittedName>
</protein>
<dbReference type="Pfam" id="PF01408">
    <property type="entry name" value="GFO_IDH_MocA"/>
    <property type="match status" value="1"/>
</dbReference>
<dbReference type="PANTHER" id="PTHR43377:SF8">
    <property type="entry name" value="BLR3664 PROTEIN"/>
    <property type="match status" value="1"/>
</dbReference>
<dbReference type="InterPro" id="IPR055170">
    <property type="entry name" value="GFO_IDH_MocA-like_dom"/>
</dbReference>